<evidence type="ECO:0000313" key="2">
    <source>
        <dbReference type="EMBL" id="AXY73559.1"/>
    </source>
</evidence>
<dbReference type="InterPro" id="IPR002734">
    <property type="entry name" value="RibDG_C"/>
</dbReference>
<evidence type="ECO:0000313" key="3">
    <source>
        <dbReference type="Proteomes" id="UP000263900"/>
    </source>
</evidence>
<dbReference type="InterPro" id="IPR024072">
    <property type="entry name" value="DHFR-like_dom_sf"/>
</dbReference>
<dbReference type="GO" id="GO:0008703">
    <property type="term" value="F:5-amino-6-(5-phosphoribosylamino)uracil reductase activity"/>
    <property type="evidence" value="ECO:0007669"/>
    <property type="project" value="InterPro"/>
</dbReference>
<dbReference type="RefSeq" id="WP_119049397.1">
    <property type="nucleotide sequence ID" value="NZ_CP032157.1"/>
</dbReference>
<proteinExistence type="predicted"/>
<dbReference type="GO" id="GO:0009231">
    <property type="term" value="P:riboflavin biosynthetic process"/>
    <property type="evidence" value="ECO:0007669"/>
    <property type="project" value="InterPro"/>
</dbReference>
<dbReference type="Gene3D" id="3.40.430.10">
    <property type="entry name" value="Dihydrofolate Reductase, subunit A"/>
    <property type="match status" value="1"/>
</dbReference>
<dbReference type="Proteomes" id="UP000263900">
    <property type="component" value="Chromosome"/>
</dbReference>
<dbReference type="SUPFAM" id="SSF53597">
    <property type="entry name" value="Dihydrofolate reductase-like"/>
    <property type="match status" value="1"/>
</dbReference>
<dbReference type="InterPro" id="IPR050765">
    <property type="entry name" value="Riboflavin_Biosynth_HTPR"/>
</dbReference>
<keyword evidence="3" id="KW-1185">Reference proteome</keyword>
<feature type="domain" description="Bacterial bifunctional deaminase-reductase C-terminal" evidence="1">
    <location>
        <begin position="7"/>
        <end position="180"/>
    </location>
</feature>
<name>A0A3B7MJY6_9BACT</name>
<dbReference type="EMBL" id="CP032157">
    <property type="protein sequence ID" value="AXY73559.1"/>
    <property type="molecule type" value="Genomic_DNA"/>
</dbReference>
<gene>
    <name evidence="2" type="ORF">D3H65_06005</name>
</gene>
<dbReference type="Pfam" id="PF01872">
    <property type="entry name" value="RibD_C"/>
    <property type="match status" value="1"/>
</dbReference>
<dbReference type="PANTHER" id="PTHR38011">
    <property type="entry name" value="DIHYDROFOLATE REDUCTASE FAMILY PROTEIN (AFU_ORTHOLOGUE AFUA_8G06820)"/>
    <property type="match status" value="1"/>
</dbReference>
<dbReference type="OrthoDB" id="195113at2"/>
<protein>
    <submittedName>
        <fullName evidence="2">Dihydrofolate reductase</fullName>
    </submittedName>
</protein>
<dbReference type="AlphaFoldDB" id="A0A3B7MJY6"/>
<dbReference type="KEGG" id="pseg:D3H65_06005"/>
<evidence type="ECO:0000259" key="1">
    <source>
        <dbReference type="Pfam" id="PF01872"/>
    </source>
</evidence>
<dbReference type="PANTHER" id="PTHR38011:SF11">
    <property type="entry name" value="2,5-DIAMINO-6-RIBOSYLAMINO-4(3H)-PYRIMIDINONE 5'-PHOSPHATE REDUCTASE"/>
    <property type="match status" value="1"/>
</dbReference>
<reference evidence="2 3" key="1">
    <citation type="submission" date="2018-09" db="EMBL/GenBank/DDBJ databases">
        <title>Genome sequencing of strain 6GH32-13.</title>
        <authorList>
            <person name="Weon H.-Y."/>
            <person name="Heo J."/>
            <person name="Kwon S.-W."/>
        </authorList>
    </citation>
    <scope>NUCLEOTIDE SEQUENCE [LARGE SCALE GENOMIC DNA]</scope>
    <source>
        <strain evidence="2 3">5GH32-13</strain>
    </source>
</reference>
<organism evidence="2 3">
    <name type="scientific">Paraflavitalea soli</name>
    <dbReference type="NCBI Taxonomy" id="2315862"/>
    <lineage>
        <taxon>Bacteria</taxon>
        <taxon>Pseudomonadati</taxon>
        <taxon>Bacteroidota</taxon>
        <taxon>Chitinophagia</taxon>
        <taxon>Chitinophagales</taxon>
        <taxon>Chitinophagaceae</taxon>
        <taxon>Paraflavitalea</taxon>
    </lineage>
</organism>
<sequence length="188" mass="20741">MGKLSSFQFITLNGFYKGADEDTSWHSHNPNSEESEYAKEGAQSGSILLFGRTTYDMMAGFWPTPQALQAMPEVAKGMNASEKIVFSRTLKKADWNNTRIIKDHIEDAVKKLKLESSKDMTILGSGSILAQLATAGLVDNFQFMIDPVALGEGTPILEGIGHQLNLQLTSHRVFKSGTILLTYQPKEN</sequence>
<accession>A0A3B7MJY6</accession>